<feature type="compositionally biased region" description="Polar residues" evidence="6">
    <location>
        <begin position="389"/>
        <end position="428"/>
    </location>
</feature>
<protein>
    <recommendedName>
        <fullName evidence="7">Protein kinase domain-containing protein</fullName>
    </recommendedName>
</protein>
<feature type="region of interest" description="Disordered" evidence="6">
    <location>
        <begin position="649"/>
        <end position="679"/>
    </location>
</feature>
<dbReference type="Pfam" id="PF00069">
    <property type="entry name" value="Pkinase"/>
    <property type="match status" value="1"/>
</dbReference>
<organism evidence="8 9">
    <name type="scientific">Diploscapter pachys</name>
    <dbReference type="NCBI Taxonomy" id="2018661"/>
    <lineage>
        <taxon>Eukaryota</taxon>
        <taxon>Metazoa</taxon>
        <taxon>Ecdysozoa</taxon>
        <taxon>Nematoda</taxon>
        <taxon>Chromadorea</taxon>
        <taxon>Rhabditida</taxon>
        <taxon>Rhabditina</taxon>
        <taxon>Rhabditomorpha</taxon>
        <taxon>Rhabditoidea</taxon>
        <taxon>Rhabditidae</taxon>
        <taxon>Diploscapter</taxon>
    </lineage>
</organism>
<dbReference type="SMART" id="SM00220">
    <property type="entry name" value="S_TKc"/>
    <property type="match status" value="1"/>
</dbReference>
<feature type="domain" description="Protein kinase" evidence="7">
    <location>
        <begin position="42"/>
        <end position="302"/>
    </location>
</feature>
<feature type="region of interest" description="Disordered" evidence="6">
    <location>
        <begin position="333"/>
        <end position="606"/>
    </location>
</feature>
<evidence type="ECO:0000256" key="2">
    <source>
        <dbReference type="ARBA" id="ARBA00022553"/>
    </source>
</evidence>
<feature type="compositionally biased region" description="Basic and acidic residues" evidence="6">
    <location>
        <begin position="523"/>
        <end position="538"/>
    </location>
</feature>
<evidence type="ECO:0000256" key="4">
    <source>
        <dbReference type="ARBA" id="ARBA00022777"/>
    </source>
</evidence>
<dbReference type="InterPro" id="IPR008271">
    <property type="entry name" value="Ser/Thr_kinase_AS"/>
</dbReference>
<feature type="compositionally biased region" description="Low complexity" evidence="6">
    <location>
        <begin position="596"/>
        <end position="605"/>
    </location>
</feature>
<evidence type="ECO:0000256" key="1">
    <source>
        <dbReference type="ARBA" id="ARBA00022527"/>
    </source>
</evidence>
<dbReference type="InterPro" id="IPR011009">
    <property type="entry name" value="Kinase-like_dom_sf"/>
</dbReference>
<dbReference type="Pfam" id="PF12474">
    <property type="entry name" value="PKK"/>
    <property type="match status" value="2"/>
</dbReference>
<comment type="caution">
    <text evidence="8">The sequence shown here is derived from an EMBL/GenBank/DDBJ whole genome shotgun (WGS) entry which is preliminary data.</text>
</comment>
<feature type="compositionally biased region" description="Polar residues" evidence="6">
    <location>
        <begin position="504"/>
        <end position="519"/>
    </location>
</feature>
<feature type="coiled-coil region" evidence="5">
    <location>
        <begin position="757"/>
        <end position="794"/>
    </location>
</feature>
<feature type="compositionally biased region" description="Basic and acidic residues" evidence="6">
    <location>
        <begin position="553"/>
        <end position="593"/>
    </location>
</feature>
<dbReference type="PANTHER" id="PTHR46538:SF3">
    <property type="entry name" value="PROTEIN KINASE DOMAIN-CONTAINING PROTEIN"/>
    <property type="match status" value="1"/>
</dbReference>
<dbReference type="InterPro" id="IPR022165">
    <property type="entry name" value="PKK"/>
</dbReference>
<name>A0A2A2L4K6_9BILA</name>
<keyword evidence="9" id="KW-1185">Reference proteome</keyword>
<dbReference type="STRING" id="2018661.A0A2A2L4K6"/>
<dbReference type="SUPFAM" id="SSF56112">
    <property type="entry name" value="Protein kinase-like (PK-like)"/>
    <property type="match status" value="1"/>
</dbReference>
<dbReference type="Proteomes" id="UP000218231">
    <property type="component" value="Unassembled WGS sequence"/>
</dbReference>
<keyword evidence="3" id="KW-0808">Transferase</keyword>
<dbReference type="Gene3D" id="1.10.510.10">
    <property type="entry name" value="Transferase(Phosphotransferase) domain 1"/>
    <property type="match status" value="1"/>
</dbReference>
<evidence type="ECO:0000256" key="5">
    <source>
        <dbReference type="SAM" id="Coils"/>
    </source>
</evidence>
<gene>
    <name evidence="8" type="ORF">WR25_14554</name>
</gene>
<evidence type="ECO:0000313" key="8">
    <source>
        <dbReference type="EMBL" id="PAV81196.1"/>
    </source>
</evidence>
<reference evidence="8 9" key="1">
    <citation type="journal article" date="2017" name="Curr. Biol.">
        <title>Genome architecture and evolution of a unichromosomal asexual nematode.</title>
        <authorList>
            <person name="Fradin H."/>
            <person name="Zegar C."/>
            <person name="Gutwein M."/>
            <person name="Lucas J."/>
            <person name="Kovtun M."/>
            <person name="Corcoran D."/>
            <person name="Baugh L.R."/>
            <person name="Kiontke K."/>
            <person name="Gunsalus K."/>
            <person name="Fitch D.H."/>
            <person name="Piano F."/>
        </authorList>
    </citation>
    <scope>NUCLEOTIDE SEQUENCE [LARGE SCALE GENOMIC DNA]</scope>
    <source>
        <strain evidence="8">PF1309</strain>
    </source>
</reference>
<keyword evidence="4" id="KW-0418">Kinase</keyword>
<dbReference type="EMBL" id="LIAE01007195">
    <property type="protein sequence ID" value="PAV81196.1"/>
    <property type="molecule type" value="Genomic_DNA"/>
</dbReference>
<accession>A0A2A2L4K6</accession>
<evidence type="ECO:0000256" key="3">
    <source>
        <dbReference type="ARBA" id="ARBA00022679"/>
    </source>
</evidence>
<feature type="coiled-coil region" evidence="5">
    <location>
        <begin position="993"/>
        <end position="1052"/>
    </location>
</feature>
<keyword evidence="2" id="KW-0597">Phosphoprotein</keyword>
<feature type="compositionally biased region" description="Low complexity" evidence="6">
    <location>
        <begin position="347"/>
        <end position="358"/>
    </location>
</feature>
<dbReference type="GO" id="GO:0005524">
    <property type="term" value="F:ATP binding"/>
    <property type="evidence" value="ECO:0007669"/>
    <property type="project" value="InterPro"/>
</dbReference>
<dbReference type="AlphaFoldDB" id="A0A2A2L4K6"/>
<dbReference type="FunFam" id="1.10.510.10:FF:001298">
    <property type="entry name" value="STE20-like kinase"/>
    <property type="match status" value="1"/>
</dbReference>
<dbReference type="OrthoDB" id="10027016at2759"/>
<feature type="compositionally biased region" description="Basic and acidic residues" evidence="6">
    <location>
        <begin position="649"/>
        <end position="665"/>
    </location>
</feature>
<keyword evidence="5" id="KW-0175">Coiled coil</keyword>
<feature type="compositionally biased region" description="Basic residues" evidence="6">
    <location>
        <begin position="668"/>
        <end position="679"/>
    </location>
</feature>
<feature type="compositionally biased region" description="Polar residues" evidence="6">
    <location>
        <begin position="450"/>
        <end position="460"/>
    </location>
</feature>
<dbReference type="PANTHER" id="PTHR46538">
    <property type="entry name" value="PROTEIN KINASE DOMAIN-CONTAINING PROTEIN"/>
    <property type="match status" value="1"/>
</dbReference>
<dbReference type="GO" id="GO:0004674">
    <property type="term" value="F:protein serine/threonine kinase activity"/>
    <property type="evidence" value="ECO:0007669"/>
    <property type="project" value="UniProtKB-KW"/>
</dbReference>
<dbReference type="PROSITE" id="PS00108">
    <property type="entry name" value="PROTEIN_KINASE_ST"/>
    <property type="match status" value="1"/>
</dbReference>
<feature type="compositionally biased region" description="Pro residues" evidence="6">
    <location>
        <begin position="359"/>
        <end position="373"/>
    </location>
</feature>
<proteinExistence type="predicted"/>
<evidence type="ECO:0000259" key="7">
    <source>
        <dbReference type="PROSITE" id="PS50011"/>
    </source>
</evidence>
<feature type="coiled-coil region" evidence="5">
    <location>
        <begin position="702"/>
        <end position="729"/>
    </location>
</feature>
<dbReference type="PROSITE" id="PS50011">
    <property type="entry name" value="PROTEIN_KINASE_DOM"/>
    <property type="match status" value="1"/>
</dbReference>
<evidence type="ECO:0000313" key="9">
    <source>
        <dbReference type="Proteomes" id="UP000218231"/>
    </source>
</evidence>
<evidence type="ECO:0000256" key="6">
    <source>
        <dbReference type="SAM" id="MobiDB-lite"/>
    </source>
</evidence>
<keyword evidence="1" id="KW-0723">Serine/threonine-protein kinase</keyword>
<dbReference type="InterPro" id="IPR051585">
    <property type="entry name" value="STE20_Ser/Thr_Kinases"/>
</dbReference>
<sequence>MSLFGKMKNLFKAGATGTQSLRPGRKQLPGNIQVGVEPSDFWEIIGELGDGAFGKVEKVVNIQHRQKFAASKAIQVQDGEDLEDFLVEIEILLSCRHENIVSLYDCFFKDSKLTMMLEFCAGGAVDAIMIELEKPLTEKQIAYIAKHTIDALKYLHETQNVIHRDLKAGNILLTLDGIVKLADFGVSAKLRDRSEKRDTFIGTPYWMAPEVITCETFKDQPYDSKADIWSLGITLIEMAQMEPPHSNVSAMRVLIKVQKSEPPTLDNPSSWSIYFSNFLEQCLIKNPHDRRTARNLESHPFIKEATDRKPVLMLLAEVNAEIKEEVIIDADRASCDESIPDSEEKVPISSSSSSTEPSRPLPPPPQIEEPPQTPKKKAPAPLPPVPLSNGHSVEISQSTSGKWPTQPEPSNISLDTRGATTSKISQIEISCEETRDSRKSPLLSPKSGRHSSSGNSTEAISPNRKEAMNILDELNTALEGERYDDVNGRGIPSEPQMIAPGTVSKRQPQAKIITTTTVVNVFDEPKENGNHESHDHVSKGKAPQPPKTPEVQYKGEFRAPDRNAEAAQYNHRERQKVSRRVETSERRERKSEHASTPTPTLTPTPEIASMELQGGAKEFSYFNFGNTAVGAQENIPPQEPPIDYEETLSTKKAAEAQKAAEEKQRSIGLRKHPNRQTVTKKTRSYVIDGVQMTSTTVHVLGVREDKALRKQELQELRRLQRDEAHQKLELQHQGQMLVDQQTKKFQQEQAELQRRCALEMEALEKKQRRQIEDAERAQEEEMRAEHKRLKIDQERELKGFRERVKQEAKLALHEMAMMDPGGSKDKKKAEMRFRRDQIEKDSQIKEYDFLQQQGKHLDEAIYRLAQAHKERIAKLERNCLAEKHVLMRARENMVWEMEDRQMAAKYALHRQLFKKEYFLLRTQMLARHNKEIEQAQRIHQAEEEDLIRTLNLDRKKLPKILRLEAKTRSNMFKESLRISAQGLSAAEMNERIRQFDEQENQRIKAALDEHEAKCAKKIQVMKEKHLAAVKELEDMQNEKRKQLLEKESLTMSEHEKKYYEMREQWKADLVPRKARLETQFTEELNKQDAFYGMSLSQANQPAQLFAPTTRF</sequence>
<dbReference type="InterPro" id="IPR000719">
    <property type="entry name" value="Prot_kinase_dom"/>
</dbReference>